<dbReference type="PANTHER" id="PTHR31297:SF8">
    <property type="entry name" value="GLYCOSIDE HYDROLASE FAMILY 5 DOMAIN-CONTAINING PROTEIN"/>
    <property type="match status" value="1"/>
</dbReference>
<dbReference type="Pfam" id="PF00150">
    <property type="entry name" value="Cellulase"/>
    <property type="match status" value="1"/>
</dbReference>
<dbReference type="InterPro" id="IPR017853">
    <property type="entry name" value="GH"/>
</dbReference>
<proteinExistence type="inferred from homology"/>
<keyword evidence="4" id="KW-0961">Cell wall biogenesis/degradation</keyword>
<dbReference type="GO" id="GO:0009251">
    <property type="term" value="P:glucan catabolic process"/>
    <property type="evidence" value="ECO:0007669"/>
    <property type="project" value="TreeGrafter"/>
</dbReference>
<feature type="chain" id="PRO_5015562506" description="glucan 1,3-beta-glucosidase" evidence="8">
    <location>
        <begin position="18"/>
        <end position="415"/>
    </location>
</feature>
<evidence type="ECO:0000256" key="5">
    <source>
        <dbReference type="ARBA" id="ARBA00036824"/>
    </source>
</evidence>
<dbReference type="FunFam" id="3.20.20.80:FF:000033">
    <property type="entry name" value="Glucan 1,3-beta-glucosidase A"/>
    <property type="match status" value="1"/>
</dbReference>
<accession>A0A2T2NMK1</accession>
<dbReference type="GO" id="GO:0009986">
    <property type="term" value="C:cell surface"/>
    <property type="evidence" value="ECO:0007669"/>
    <property type="project" value="TreeGrafter"/>
</dbReference>
<evidence type="ECO:0000256" key="2">
    <source>
        <dbReference type="ARBA" id="ARBA00022801"/>
    </source>
</evidence>
<dbReference type="InterPro" id="IPR050386">
    <property type="entry name" value="Glycosyl_hydrolase_5"/>
</dbReference>
<feature type="domain" description="Glycoside hydrolase family 5" evidence="9">
    <location>
        <begin position="83"/>
        <end position="346"/>
    </location>
</feature>
<evidence type="ECO:0000256" key="1">
    <source>
        <dbReference type="ARBA" id="ARBA00005641"/>
    </source>
</evidence>
<dbReference type="GO" id="GO:0071555">
    <property type="term" value="P:cell wall organization"/>
    <property type="evidence" value="ECO:0007669"/>
    <property type="project" value="UniProtKB-KW"/>
</dbReference>
<comment type="catalytic activity">
    <reaction evidence="5">
        <text>Successive hydrolysis of beta-D-glucose units from the non-reducing ends of (1-&gt;3)-beta-D-glucans, releasing alpha-glucose.</text>
        <dbReference type="EC" id="3.2.1.58"/>
    </reaction>
</comment>
<dbReference type="InterPro" id="IPR018087">
    <property type="entry name" value="Glyco_hydro_5_CS"/>
</dbReference>
<evidence type="ECO:0000256" key="3">
    <source>
        <dbReference type="ARBA" id="ARBA00023295"/>
    </source>
</evidence>
<comment type="similarity">
    <text evidence="1 7">Belongs to the glycosyl hydrolase 5 (cellulase A) family.</text>
</comment>
<dbReference type="PROSITE" id="PS00659">
    <property type="entry name" value="GLYCOSYL_HYDROL_F5"/>
    <property type="match status" value="1"/>
</dbReference>
<keyword evidence="2 7" id="KW-0378">Hydrolase</keyword>
<dbReference type="Gene3D" id="3.20.20.80">
    <property type="entry name" value="Glycosidases"/>
    <property type="match status" value="1"/>
</dbReference>
<organism evidence="10 11">
    <name type="scientific">Corynespora cassiicola Philippines</name>
    <dbReference type="NCBI Taxonomy" id="1448308"/>
    <lineage>
        <taxon>Eukaryota</taxon>
        <taxon>Fungi</taxon>
        <taxon>Dikarya</taxon>
        <taxon>Ascomycota</taxon>
        <taxon>Pezizomycotina</taxon>
        <taxon>Dothideomycetes</taxon>
        <taxon>Pleosporomycetidae</taxon>
        <taxon>Pleosporales</taxon>
        <taxon>Corynesporascaceae</taxon>
        <taxon>Corynespora</taxon>
    </lineage>
</organism>
<evidence type="ECO:0000256" key="4">
    <source>
        <dbReference type="ARBA" id="ARBA00023316"/>
    </source>
</evidence>
<protein>
    <recommendedName>
        <fullName evidence="6">glucan 1,3-beta-glucosidase</fullName>
        <ecNumber evidence="6">3.2.1.58</ecNumber>
    </recommendedName>
</protein>
<name>A0A2T2NMK1_CORCC</name>
<dbReference type="AlphaFoldDB" id="A0A2T2NMK1"/>
<reference evidence="10 11" key="1">
    <citation type="journal article" date="2018" name="Front. Microbiol.">
        <title>Genome-Wide Analysis of Corynespora cassiicola Leaf Fall Disease Putative Effectors.</title>
        <authorList>
            <person name="Lopez D."/>
            <person name="Ribeiro S."/>
            <person name="Label P."/>
            <person name="Fumanal B."/>
            <person name="Venisse J.S."/>
            <person name="Kohler A."/>
            <person name="de Oliveira R.R."/>
            <person name="Labutti K."/>
            <person name="Lipzen A."/>
            <person name="Lail K."/>
            <person name="Bauer D."/>
            <person name="Ohm R.A."/>
            <person name="Barry K.W."/>
            <person name="Spatafora J."/>
            <person name="Grigoriev I.V."/>
            <person name="Martin F.M."/>
            <person name="Pujade-Renaud V."/>
        </authorList>
    </citation>
    <scope>NUCLEOTIDE SEQUENCE [LARGE SCALE GENOMIC DNA]</scope>
    <source>
        <strain evidence="10 11">Philippines</strain>
    </source>
</reference>
<evidence type="ECO:0000256" key="7">
    <source>
        <dbReference type="RuleBase" id="RU361153"/>
    </source>
</evidence>
<dbReference type="STRING" id="1448308.A0A2T2NMK1"/>
<evidence type="ECO:0000256" key="6">
    <source>
        <dbReference type="ARBA" id="ARBA00038929"/>
    </source>
</evidence>
<dbReference type="GO" id="GO:0005576">
    <property type="term" value="C:extracellular region"/>
    <property type="evidence" value="ECO:0007669"/>
    <property type="project" value="TreeGrafter"/>
</dbReference>
<sequence>MFKRVLCAALTFGSVLAVPAQKRSVAFNWGSEKIRGVNIGGWLVLEPWITPSVFEGLGRQDVVDEYTLGEKLGQDAASQILKKHWDSWATYDDFKKIADSGFNLVRIPIGYWAYDTFDSPYVKGAAPYIDAAIDWSRGLGLKVIVDLHGVPGSQNGFDNSGQRIDNPNWTSGNTVQQTLQVLKTISDKYAKQEYQDVVVGIQLINEPLIPKLNEDTVRQFYRDGFNQVRQVSDTPVVLHDGFNAPNQWNGFLTPSDNNAQNVAIDHHEYQVFDNALVAMQPWEHRQLVCNNAEKYSGADKWTFVGEWSGAMTDCAKYLNGFGIGARYDGTYKDSTRIGDCGWQNDINQWSQEYKDDTRGYIEAQIVAFERKTQGWVWWNFKTEGAAEWDAFKLIDAGIFPQPLDNMKFGTICTNL</sequence>
<dbReference type="SUPFAM" id="SSF51445">
    <property type="entry name" value="(Trans)glycosidases"/>
    <property type="match status" value="1"/>
</dbReference>
<evidence type="ECO:0000313" key="11">
    <source>
        <dbReference type="Proteomes" id="UP000240883"/>
    </source>
</evidence>
<dbReference type="EMBL" id="KZ678135">
    <property type="protein sequence ID" value="PSN66662.1"/>
    <property type="molecule type" value="Genomic_DNA"/>
</dbReference>
<dbReference type="OrthoDB" id="62120at2759"/>
<feature type="signal peptide" evidence="8">
    <location>
        <begin position="1"/>
        <end position="17"/>
    </location>
</feature>
<dbReference type="InterPro" id="IPR001547">
    <property type="entry name" value="Glyco_hydro_5"/>
</dbReference>
<evidence type="ECO:0000259" key="9">
    <source>
        <dbReference type="Pfam" id="PF00150"/>
    </source>
</evidence>
<evidence type="ECO:0000256" key="8">
    <source>
        <dbReference type="SAM" id="SignalP"/>
    </source>
</evidence>
<dbReference type="EC" id="3.2.1.58" evidence="6"/>
<keyword evidence="8" id="KW-0732">Signal</keyword>
<keyword evidence="3 7" id="KW-0326">Glycosidase</keyword>
<dbReference type="PANTHER" id="PTHR31297">
    <property type="entry name" value="GLUCAN ENDO-1,6-BETA-GLUCOSIDASE B"/>
    <property type="match status" value="1"/>
</dbReference>
<dbReference type="Proteomes" id="UP000240883">
    <property type="component" value="Unassembled WGS sequence"/>
</dbReference>
<dbReference type="GO" id="GO:0004338">
    <property type="term" value="F:glucan exo-1,3-beta-glucosidase activity"/>
    <property type="evidence" value="ECO:0007669"/>
    <property type="project" value="UniProtKB-EC"/>
</dbReference>
<keyword evidence="11" id="KW-1185">Reference proteome</keyword>
<gene>
    <name evidence="10" type="ORF">BS50DRAFT_610127</name>
</gene>
<evidence type="ECO:0000313" key="10">
    <source>
        <dbReference type="EMBL" id="PSN66662.1"/>
    </source>
</evidence>